<dbReference type="CDD" id="cd11061">
    <property type="entry name" value="CYP67-like"/>
    <property type="match status" value="1"/>
</dbReference>
<dbReference type="GO" id="GO:0005506">
    <property type="term" value="F:iron ion binding"/>
    <property type="evidence" value="ECO:0007669"/>
    <property type="project" value="InterPro"/>
</dbReference>
<evidence type="ECO:0000313" key="14">
    <source>
        <dbReference type="EMBL" id="RDW58707.1"/>
    </source>
</evidence>
<dbReference type="PANTHER" id="PTHR24305">
    <property type="entry name" value="CYTOCHROME P450"/>
    <property type="match status" value="1"/>
</dbReference>
<dbReference type="AlphaFoldDB" id="A0A3D8QAK6"/>
<name>A0A3D8QAK6_9HELO</name>
<dbReference type="InterPro" id="IPR017972">
    <property type="entry name" value="Cyt_P450_CS"/>
</dbReference>
<evidence type="ECO:0000256" key="13">
    <source>
        <dbReference type="RuleBase" id="RU000461"/>
    </source>
</evidence>
<reference evidence="14 15" key="1">
    <citation type="journal article" date="2018" name="IMA Fungus">
        <title>IMA Genome-F 9: Draft genome sequence of Annulohypoxylon stygium, Aspergillus mulundensis, Berkeleyomyces basicola (syn. Thielaviopsis basicola), Ceratocystis smalleyi, two Cercospora beticola strains, Coleophoma cylindrospora, Fusarium fracticaudum, Phialophora cf. hyalina, and Morchella septimelata.</title>
        <authorList>
            <person name="Wingfield B.D."/>
            <person name="Bills G.F."/>
            <person name="Dong Y."/>
            <person name="Huang W."/>
            <person name="Nel W.J."/>
            <person name="Swalarsk-Parry B.S."/>
            <person name="Vaghefi N."/>
            <person name="Wilken P.M."/>
            <person name="An Z."/>
            <person name="de Beer Z.W."/>
            <person name="De Vos L."/>
            <person name="Chen L."/>
            <person name="Duong T.A."/>
            <person name="Gao Y."/>
            <person name="Hammerbacher A."/>
            <person name="Kikkert J.R."/>
            <person name="Li Y."/>
            <person name="Li H."/>
            <person name="Li K."/>
            <person name="Li Q."/>
            <person name="Liu X."/>
            <person name="Ma X."/>
            <person name="Naidoo K."/>
            <person name="Pethybridge S.J."/>
            <person name="Sun J."/>
            <person name="Steenkamp E.T."/>
            <person name="van der Nest M.A."/>
            <person name="van Wyk S."/>
            <person name="Wingfield M.J."/>
            <person name="Xiong C."/>
            <person name="Yue Q."/>
            <person name="Zhang X."/>
        </authorList>
    </citation>
    <scope>NUCLEOTIDE SEQUENCE [LARGE SCALE GENOMIC DNA]</scope>
    <source>
        <strain evidence="14 15">BP6252</strain>
    </source>
</reference>
<evidence type="ECO:0000256" key="12">
    <source>
        <dbReference type="PIRSR" id="PIRSR602401-1"/>
    </source>
</evidence>
<dbReference type="GO" id="GO:0004497">
    <property type="term" value="F:monooxygenase activity"/>
    <property type="evidence" value="ECO:0007669"/>
    <property type="project" value="UniProtKB-KW"/>
</dbReference>
<comment type="similarity">
    <text evidence="3 13">Belongs to the cytochrome P450 family.</text>
</comment>
<keyword evidence="9 12" id="KW-0408">Iron</keyword>
<dbReference type="GO" id="GO:0016020">
    <property type="term" value="C:membrane"/>
    <property type="evidence" value="ECO:0007669"/>
    <property type="project" value="UniProtKB-SubCell"/>
</dbReference>
<keyword evidence="5" id="KW-0812">Transmembrane</keyword>
<evidence type="ECO:0000256" key="6">
    <source>
        <dbReference type="ARBA" id="ARBA00022723"/>
    </source>
</evidence>
<comment type="subcellular location">
    <subcellularLocation>
        <location evidence="2">Membrane</location>
    </subcellularLocation>
</comment>
<keyword evidence="6 12" id="KW-0479">Metal-binding</keyword>
<evidence type="ECO:0000256" key="11">
    <source>
        <dbReference type="ARBA" id="ARBA00023136"/>
    </source>
</evidence>
<keyword evidence="10 13" id="KW-0503">Monooxygenase</keyword>
<dbReference type="OrthoDB" id="1470350at2759"/>
<evidence type="ECO:0000256" key="9">
    <source>
        <dbReference type="ARBA" id="ARBA00023004"/>
    </source>
</evidence>
<evidence type="ECO:0000256" key="8">
    <source>
        <dbReference type="ARBA" id="ARBA00023002"/>
    </source>
</evidence>
<dbReference type="STRING" id="1849047.A0A3D8QAK6"/>
<keyword evidence="15" id="KW-1185">Reference proteome</keyword>
<dbReference type="Pfam" id="PF00067">
    <property type="entry name" value="p450"/>
    <property type="match status" value="1"/>
</dbReference>
<dbReference type="InterPro" id="IPR036396">
    <property type="entry name" value="Cyt_P450_sf"/>
</dbReference>
<dbReference type="GO" id="GO:0020037">
    <property type="term" value="F:heme binding"/>
    <property type="evidence" value="ECO:0007669"/>
    <property type="project" value="InterPro"/>
</dbReference>
<comment type="caution">
    <text evidence="14">The sequence shown here is derived from an EMBL/GenBank/DDBJ whole genome shotgun (WGS) entry which is preliminary data.</text>
</comment>
<keyword evidence="11" id="KW-0472">Membrane</keyword>
<dbReference type="GO" id="GO:0016705">
    <property type="term" value="F:oxidoreductase activity, acting on paired donors, with incorporation or reduction of molecular oxygen"/>
    <property type="evidence" value="ECO:0007669"/>
    <property type="project" value="InterPro"/>
</dbReference>
<dbReference type="InterPro" id="IPR001128">
    <property type="entry name" value="Cyt_P450"/>
</dbReference>
<comment type="cofactor">
    <cofactor evidence="1 12">
        <name>heme</name>
        <dbReference type="ChEBI" id="CHEBI:30413"/>
    </cofactor>
</comment>
<evidence type="ECO:0000256" key="10">
    <source>
        <dbReference type="ARBA" id="ARBA00023033"/>
    </source>
</evidence>
<gene>
    <name evidence="14" type="ORF">BP6252_13183</name>
</gene>
<evidence type="ECO:0000313" key="15">
    <source>
        <dbReference type="Proteomes" id="UP000256645"/>
    </source>
</evidence>
<evidence type="ECO:0000256" key="2">
    <source>
        <dbReference type="ARBA" id="ARBA00004370"/>
    </source>
</evidence>
<dbReference type="Proteomes" id="UP000256645">
    <property type="component" value="Unassembled WGS sequence"/>
</dbReference>
<dbReference type="PRINTS" id="PR00463">
    <property type="entry name" value="EP450I"/>
</dbReference>
<protein>
    <submittedName>
        <fullName evidence="14">Cytochrome P450-7</fullName>
    </submittedName>
</protein>
<dbReference type="InterPro" id="IPR002401">
    <property type="entry name" value="Cyt_P450_E_grp-I"/>
</dbReference>
<dbReference type="EMBL" id="PDLM01000017">
    <property type="protein sequence ID" value="RDW58707.1"/>
    <property type="molecule type" value="Genomic_DNA"/>
</dbReference>
<dbReference type="PROSITE" id="PS00086">
    <property type="entry name" value="CYTOCHROME_P450"/>
    <property type="match status" value="1"/>
</dbReference>
<keyword evidence="8 13" id="KW-0560">Oxidoreductase</keyword>
<evidence type="ECO:0000256" key="3">
    <source>
        <dbReference type="ARBA" id="ARBA00010617"/>
    </source>
</evidence>
<dbReference type="InterPro" id="IPR050121">
    <property type="entry name" value="Cytochrome_P450_monoxygenase"/>
</dbReference>
<keyword evidence="4 12" id="KW-0349">Heme</keyword>
<accession>A0A3D8QAK6</accession>
<keyword evidence="7" id="KW-1133">Transmembrane helix</keyword>
<sequence length="453" mass="50762">MWRCHEQYGDFVRYAPNRLSVNTSTGLKDIYGYDKNVMKSAAYKAMVHRAHNTLTLVNKIEHGKRRRVMSQGFSTAALKDYEAPIMAQIQKFCRCLRDTDEPTKDEQWSSPRNMAQWCNYLAFDIMADVVLGQKYNLLEQPDNRYVVEAIERSNVRVGVLIQAPEMGIFRMDKWLFRDAIKARNLFIKFVNRVLRERMHQKKSGARDVFSILTTAKDPQTGQGFCLAEIGSESTTLIVAGSDTSSTTMTGLFFYLSHYPEVYAKVTREVRSRFSSIDEIRMGSTLSSCTYLRACIDETLRISPPAGSALWREVREGGAMVDGHLIPAGCDVGTPIYSIHHNPAYYPDPFTFRPERWLEDGDMTQVQAAHTPFSIGPRGCIGKGLALAELGLTMATVLWTMDFEVVPGPDGQLGGGASNSPASLGRHREKELQLHDHVTGAKSGPVLQFRARAG</sequence>
<evidence type="ECO:0000256" key="7">
    <source>
        <dbReference type="ARBA" id="ARBA00022989"/>
    </source>
</evidence>
<dbReference type="Gene3D" id="1.10.630.10">
    <property type="entry name" value="Cytochrome P450"/>
    <property type="match status" value="1"/>
</dbReference>
<evidence type="ECO:0000256" key="4">
    <source>
        <dbReference type="ARBA" id="ARBA00022617"/>
    </source>
</evidence>
<dbReference type="GO" id="GO:1902181">
    <property type="term" value="P:verruculogen biosynthetic process"/>
    <property type="evidence" value="ECO:0007669"/>
    <property type="project" value="UniProtKB-ARBA"/>
</dbReference>
<dbReference type="FunFam" id="1.10.630.10:FF:000063">
    <property type="entry name" value="Cytochrome P450 monooxygenase"/>
    <property type="match status" value="1"/>
</dbReference>
<proteinExistence type="inferred from homology"/>
<dbReference type="PANTHER" id="PTHR24305:SF237">
    <property type="entry name" value="CYTOCHROME P450 MONOOXYGENASE ATNE-RELATED"/>
    <property type="match status" value="1"/>
</dbReference>
<evidence type="ECO:0000256" key="1">
    <source>
        <dbReference type="ARBA" id="ARBA00001971"/>
    </source>
</evidence>
<dbReference type="SUPFAM" id="SSF48264">
    <property type="entry name" value="Cytochrome P450"/>
    <property type="match status" value="1"/>
</dbReference>
<evidence type="ECO:0000256" key="5">
    <source>
        <dbReference type="ARBA" id="ARBA00022692"/>
    </source>
</evidence>
<feature type="binding site" description="axial binding residue" evidence="12">
    <location>
        <position position="379"/>
    </location>
    <ligand>
        <name>heme</name>
        <dbReference type="ChEBI" id="CHEBI:30413"/>
    </ligand>
    <ligandPart>
        <name>Fe</name>
        <dbReference type="ChEBI" id="CHEBI:18248"/>
    </ligandPart>
</feature>
<organism evidence="14 15">
    <name type="scientific">Coleophoma cylindrospora</name>
    <dbReference type="NCBI Taxonomy" id="1849047"/>
    <lineage>
        <taxon>Eukaryota</taxon>
        <taxon>Fungi</taxon>
        <taxon>Dikarya</taxon>
        <taxon>Ascomycota</taxon>
        <taxon>Pezizomycotina</taxon>
        <taxon>Leotiomycetes</taxon>
        <taxon>Helotiales</taxon>
        <taxon>Dermateaceae</taxon>
        <taxon>Coleophoma</taxon>
    </lineage>
</organism>
<dbReference type="PRINTS" id="PR00385">
    <property type="entry name" value="P450"/>
</dbReference>